<reference evidence="7" key="1">
    <citation type="submission" date="2011-08" db="EMBL/GenBank/DDBJ databases">
        <title>The draft genome of Latimeria chalumnae.</title>
        <authorList>
            <person name="Di Palma F."/>
            <person name="Alfoldi J."/>
            <person name="Johnson J."/>
            <person name="Berlin A."/>
            <person name="Gnerre S."/>
            <person name="Jaffe D."/>
            <person name="MacCallum I."/>
            <person name="Young S."/>
            <person name="Walker B.J."/>
            <person name="Lander E."/>
            <person name="Lindblad-Toh K."/>
        </authorList>
    </citation>
    <scope>NUCLEOTIDE SEQUENCE [LARGE SCALE GENOMIC DNA]</scope>
    <source>
        <strain evidence="7">Wild caught</strain>
    </source>
</reference>
<dbReference type="eggNOG" id="KOG3577">
    <property type="taxonomic scope" value="Eukaryota"/>
</dbReference>
<dbReference type="AlphaFoldDB" id="H3AA95"/>
<keyword evidence="1" id="KW-0217">Developmental protein</keyword>
<dbReference type="Pfam" id="PF01392">
    <property type="entry name" value="Fz"/>
    <property type="match status" value="1"/>
</dbReference>
<dbReference type="Gene3D" id="1.10.2000.10">
    <property type="entry name" value="Frizzled cysteine-rich domain"/>
    <property type="match status" value="1"/>
</dbReference>
<dbReference type="PROSITE" id="PS50038">
    <property type="entry name" value="FZ"/>
    <property type="match status" value="1"/>
</dbReference>
<dbReference type="GO" id="GO:0017147">
    <property type="term" value="F:Wnt-protein binding"/>
    <property type="evidence" value="ECO:0007669"/>
    <property type="project" value="TreeGrafter"/>
</dbReference>
<dbReference type="OMA" id="WIHWKEG"/>
<dbReference type="InterPro" id="IPR015526">
    <property type="entry name" value="Frizzled/SFRP"/>
</dbReference>
<feature type="domain" description="FZ" evidence="5">
    <location>
        <begin position="239"/>
        <end position="355"/>
    </location>
</feature>
<dbReference type="Pfam" id="PF06121">
    <property type="entry name" value="DUF959"/>
    <property type="match status" value="1"/>
</dbReference>
<accession>H3AA95</accession>
<name>H3AA95_LATCH</name>
<dbReference type="GO" id="GO:0042813">
    <property type="term" value="F:Wnt receptor activity"/>
    <property type="evidence" value="ECO:0007669"/>
    <property type="project" value="TreeGrafter"/>
</dbReference>
<dbReference type="Ensembl" id="ENSLACT00000006619.1">
    <property type="protein sequence ID" value="ENSLACP00000006566.1"/>
    <property type="gene ID" value="ENSLACG00000005821.1"/>
</dbReference>
<dbReference type="STRING" id="7897.ENSLACP00000006566"/>
<reference evidence="6" key="3">
    <citation type="submission" date="2025-09" db="UniProtKB">
        <authorList>
            <consortium name="Ensembl"/>
        </authorList>
    </citation>
    <scope>IDENTIFICATION</scope>
</reference>
<dbReference type="InParanoid" id="H3AA95"/>
<evidence type="ECO:0000256" key="2">
    <source>
        <dbReference type="ARBA" id="ARBA00023157"/>
    </source>
</evidence>
<organism evidence="6 7">
    <name type="scientific">Latimeria chalumnae</name>
    <name type="common">Coelacanth</name>
    <dbReference type="NCBI Taxonomy" id="7897"/>
    <lineage>
        <taxon>Eukaryota</taxon>
        <taxon>Metazoa</taxon>
        <taxon>Chordata</taxon>
        <taxon>Craniata</taxon>
        <taxon>Vertebrata</taxon>
        <taxon>Euteleostomi</taxon>
        <taxon>Coelacanthiformes</taxon>
        <taxon>Coelacanthidae</taxon>
        <taxon>Latimeria</taxon>
    </lineage>
</organism>
<feature type="compositionally biased region" description="Polar residues" evidence="4">
    <location>
        <begin position="40"/>
        <end position="65"/>
    </location>
</feature>
<evidence type="ECO:0000259" key="5">
    <source>
        <dbReference type="PROSITE" id="PS50038"/>
    </source>
</evidence>
<evidence type="ECO:0000256" key="1">
    <source>
        <dbReference type="ARBA" id="ARBA00022473"/>
    </source>
</evidence>
<dbReference type="GeneTree" id="ENSGT00940000167200"/>
<dbReference type="GO" id="GO:0035567">
    <property type="term" value="P:non-canonical Wnt signaling pathway"/>
    <property type="evidence" value="ECO:0007669"/>
    <property type="project" value="TreeGrafter"/>
</dbReference>
<dbReference type="InterPro" id="IPR036790">
    <property type="entry name" value="Frizzled_dom_sf"/>
</dbReference>
<dbReference type="SMART" id="SM00063">
    <property type="entry name" value="FRI"/>
    <property type="match status" value="1"/>
</dbReference>
<dbReference type="SUPFAM" id="SSF63501">
    <property type="entry name" value="Frizzled cysteine-rich domain"/>
    <property type="match status" value="1"/>
</dbReference>
<evidence type="ECO:0000256" key="3">
    <source>
        <dbReference type="PROSITE-ProRule" id="PRU00090"/>
    </source>
</evidence>
<proteinExistence type="predicted"/>
<feature type="disulfide bond" evidence="3">
    <location>
        <begin position="254"/>
        <end position="300"/>
    </location>
</feature>
<evidence type="ECO:0000313" key="7">
    <source>
        <dbReference type="Proteomes" id="UP000008672"/>
    </source>
</evidence>
<feature type="compositionally biased region" description="Polar residues" evidence="4">
    <location>
        <begin position="153"/>
        <end position="169"/>
    </location>
</feature>
<dbReference type="GO" id="GO:0005886">
    <property type="term" value="C:plasma membrane"/>
    <property type="evidence" value="ECO:0007669"/>
    <property type="project" value="TreeGrafter"/>
</dbReference>
<dbReference type="InterPro" id="IPR020067">
    <property type="entry name" value="Frizzled_dom"/>
</dbReference>
<dbReference type="EMBL" id="AFYH01078646">
    <property type="status" value="NOT_ANNOTATED_CDS"/>
    <property type="molecule type" value="Genomic_DNA"/>
</dbReference>
<keyword evidence="2 3" id="KW-1015">Disulfide bond</keyword>
<dbReference type="Proteomes" id="UP000008672">
    <property type="component" value="Unassembled WGS sequence"/>
</dbReference>
<dbReference type="PANTHER" id="PTHR11309">
    <property type="entry name" value="FRIZZLED"/>
    <property type="match status" value="1"/>
</dbReference>
<evidence type="ECO:0000256" key="4">
    <source>
        <dbReference type="SAM" id="MobiDB-lite"/>
    </source>
</evidence>
<dbReference type="HOGENOM" id="CLU_768443_0_0_1"/>
<keyword evidence="7" id="KW-1185">Reference proteome</keyword>
<dbReference type="GO" id="GO:0060070">
    <property type="term" value="P:canonical Wnt signaling pathway"/>
    <property type="evidence" value="ECO:0007669"/>
    <property type="project" value="TreeGrafter"/>
</dbReference>
<dbReference type="InterPro" id="IPR010363">
    <property type="entry name" value="DUF959_COL18_N"/>
</dbReference>
<comment type="caution">
    <text evidence="3">Lacks conserved residue(s) required for the propagation of feature annotation.</text>
</comment>
<sequence length="361" mass="38141">SPAMTSALPTPEKDKNIAGVGEQILNVAESIRNLVHRWDQQPTTTSTVGDYSVSPNTTSLRSGPETSKVVGGSPAEEGVSTSRSGKFGASSEESVLKPSAEGETTKPTLVRGTPQPGSSSPPVPFTGSLPNDSVTVVGSRPLESREQVGSPDPRNTASFHSSDASSFNTSKHHGIAMAELSRNESGLLSNTTVPDLVVGFTVLNDSEQIDFDLLITAEKSDPIIRSKDGSASIVVGMSLPASHCVPLPASLPFCAGLGVKSIALPNYLNQSGVVEIAETLREWAGLLGSHCHCRLEWFFCLLLAPRCNASAPPCRGFCENLRDDCWMQLDAGRLPVSCDLLPEEEVADGYSCVSINFTKGN</sequence>
<reference evidence="6" key="2">
    <citation type="submission" date="2025-08" db="UniProtKB">
        <authorList>
            <consortium name="Ensembl"/>
        </authorList>
    </citation>
    <scope>IDENTIFICATION</scope>
</reference>
<feature type="region of interest" description="Disordered" evidence="4">
    <location>
        <begin position="38"/>
        <end position="170"/>
    </location>
</feature>
<protein>
    <recommendedName>
        <fullName evidence="5">FZ domain-containing protein</fullName>
    </recommendedName>
</protein>
<evidence type="ECO:0000313" key="6">
    <source>
        <dbReference type="Ensembl" id="ENSLACP00000006566.1"/>
    </source>
</evidence>